<feature type="compositionally biased region" description="Low complexity" evidence="4">
    <location>
        <begin position="170"/>
        <end position="180"/>
    </location>
</feature>
<dbReference type="FunFam" id="1.10.533.10:FF:000030">
    <property type="entry name" value="Interleukin-1 receptor-associated kinase-like 2"/>
    <property type="match status" value="1"/>
</dbReference>
<dbReference type="InterPro" id="IPR011029">
    <property type="entry name" value="DEATH-like_dom_sf"/>
</dbReference>
<dbReference type="PROSITE" id="PS00107">
    <property type="entry name" value="PROTEIN_KINASE_ATP"/>
    <property type="match status" value="1"/>
</dbReference>
<dbReference type="AlphaFoldDB" id="A0A8T2JWA3"/>
<dbReference type="EMBL" id="JAACNH010000003">
    <property type="protein sequence ID" value="KAG8447913.1"/>
    <property type="molecule type" value="Genomic_DNA"/>
</dbReference>
<dbReference type="GO" id="GO:0007165">
    <property type="term" value="P:signal transduction"/>
    <property type="evidence" value="ECO:0007669"/>
    <property type="project" value="InterPro"/>
</dbReference>
<gene>
    <name evidence="6" type="ORF">GDO86_015143</name>
</gene>
<evidence type="ECO:0000256" key="2">
    <source>
        <dbReference type="ARBA" id="ARBA00022840"/>
    </source>
</evidence>
<dbReference type="Gene3D" id="1.10.510.10">
    <property type="entry name" value="Transferase(Phosphotransferase) domain 1"/>
    <property type="match status" value="1"/>
</dbReference>
<dbReference type="SUPFAM" id="SSF56112">
    <property type="entry name" value="Protein kinase-like (PK-like)"/>
    <property type="match status" value="1"/>
</dbReference>
<dbReference type="PANTHER" id="PTHR27001:SF929">
    <property type="entry name" value="INTERLEUKIN 1 RECEPTOR-ASSOCIATED KINASE 1"/>
    <property type="match status" value="1"/>
</dbReference>
<protein>
    <recommendedName>
        <fullName evidence="5">Protein kinase domain-containing protein</fullName>
    </recommendedName>
</protein>
<feature type="region of interest" description="Disordered" evidence="4">
    <location>
        <begin position="444"/>
        <end position="466"/>
    </location>
</feature>
<dbReference type="InterPro" id="IPR017441">
    <property type="entry name" value="Protein_kinase_ATP_BS"/>
</dbReference>
<dbReference type="InterPro" id="IPR000488">
    <property type="entry name" value="Death_dom"/>
</dbReference>
<comment type="caution">
    <text evidence="6">The sequence shown here is derived from an EMBL/GenBank/DDBJ whole genome shotgun (WGS) entry which is preliminary data.</text>
</comment>
<dbReference type="GO" id="GO:0004672">
    <property type="term" value="F:protein kinase activity"/>
    <property type="evidence" value="ECO:0007669"/>
    <property type="project" value="InterPro"/>
</dbReference>
<dbReference type="SMART" id="SM00220">
    <property type="entry name" value="S_TKc"/>
    <property type="match status" value="1"/>
</dbReference>
<dbReference type="PROSITE" id="PS50011">
    <property type="entry name" value="PROTEIN_KINASE_DOM"/>
    <property type="match status" value="1"/>
</dbReference>
<feature type="compositionally biased region" description="Pro residues" evidence="4">
    <location>
        <begin position="120"/>
        <end position="131"/>
    </location>
</feature>
<dbReference type="GO" id="GO:0005524">
    <property type="term" value="F:ATP binding"/>
    <property type="evidence" value="ECO:0007669"/>
    <property type="project" value="UniProtKB-UniRule"/>
</dbReference>
<evidence type="ECO:0000313" key="6">
    <source>
        <dbReference type="EMBL" id="KAG8447913.1"/>
    </source>
</evidence>
<evidence type="ECO:0000256" key="3">
    <source>
        <dbReference type="PROSITE-ProRule" id="PRU10141"/>
    </source>
</evidence>
<dbReference type="PROSITE" id="PS00108">
    <property type="entry name" value="PROTEIN_KINASE_ST"/>
    <property type="match status" value="1"/>
</dbReference>
<dbReference type="InterPro" id="IPR008271">
    <property type="entry name" value="Ser/Thr_kinase_AS"/>
</dbReference>
<dbReference type="GO" id="GO:0045087">
    <property type="term" value="P:innate immune response"/>
    <property type="evidence" value="ECO:0007669"/>
    <property type="project" value="UniProtKB-ARBA"/>
</dbReference>
<reference evidence="6" key="1">
    <citation type="thesis" date="2020" institute="ProQuest LLC" country="789 East Eisenhower Parkway, Ann Arbor, MI, USA">
        <title>Comparative Genomics and Chromosome Evolution.</title>
        <authorList>
            <person name="Mudd A.B."/>
        </authorList>
    </citation>
    <scope>NUCLEOTIDE SEQUENCE</scope>
    <source>
        <strain evidence="6">Female2</strain>
        <tissue evidence="6">Blood</tissue>
    </source>
</reference>
<proteinExistence type="predicted"/>
<evidence type="ECO:0000259" key="5">
    <source>
        <dbReference type="PROSITE" id="PS50011"/>
    </source>
</evidence>
<feature type="domain" description="Protein kinase" evidence="5">
    <location>
        <begin position="220"/>
        <end position="531"/>
    </location>
</feature>
<keyword evidence="1 3" id="KW-0547">Nucleotide-binding</keyword>
<feature type="binding site" evidence="3">
    <location>
        <position position="247"/>
    </location>
    <ligand>
        <name>ATP</name>
        <dbReference type="ChEBI" id="CHEBI:30616"/>
    </ligand>
</feature>
<feature type="region of interest" description="Disordered" evidence="4">
    <location>
        <begin position="120"/>
        <end position="185"/>
    </location>
</feature>
<dbReference type="GO" id="GO:0005886">
    <property type="term" value="C:plasma membrane"/>
    <property type="evidence" value="ECO:0007669"/>
    <property type="project" value="TreeGrafter"/>
</dbReference>
<dbReference type="Gene3D" id="1.10.533.10">
    <property type="entry name" value="Death Domain, Fas"/>
    <property type="match status" value="1"/>
</dbReference>
<dbReference type="GO" id="GO:0071345">
    <property type="term" value="P:cellular response to cytokine stimulus"/>
    <property type="evidence" value="ECO:0007669"/>
    <property type="project" value="UniProtKB-ARBA"/>
</dbReference>
<dbReference type="OrthoDB" id="4062651at2759"/>
<evidence type="ECO:0000256" key="4">
    <source>
        <dbReference type="SAM" id="MobiDB-lite"/>
    </source>
</evidence>
<feature type="region of interest" description="Disordered" evidence="4">
    <location>
        <begin position="731"/>
        <end position="753"/>
    </location>
</feature>
<name>A0A8T2JWA3_9PIPI</name>
<feature type="compositionally biased region" description="Polar residues" evidence="4">
    <location>
        <begin position="731"/>
        <end position="741"/>
    </location>
</feature>
<evidence type="ECO:0000313" key="7">
    <source>
        <dbReference type="Proteomes" id="UP000812440"/>
    </source>
</evidence>
<evidence type="ECO:0000256" key="1">
    <source>
        <dbReference type="ARBA" id="ARBA00022741"/>
    </source>
</evidence>
<dbReference type="Proteomes" id="UP000812440">
    <property type="component" value="Chromosome 8_10"/>
</dbReference>
<keyword evidence="2 3" id="KW-0067">ATP-binding</keyword>
<dbReference type="PANTHER" id="PTHR27001">
    <property type="entry name" value="OS01G0253100 PROTEIN"/>
    <property type="match status" value="1"/>
</dbReference>
<organism evidence="6 7">
    <name type="scientific">Hymenochirus boettgeri</name>
    <name type="common">Congo dwarf clawed frog</name>
    <dbReference type="NCBI Taxonomy" id="247094"/>
    <lineage>
        <taxon>Eukaryota</taxon>
        <taxon>Metazoa</taxon>
        <taxon>Chordata</taxon>
        <taxon>Craniata</taxon>
        <taxon>Vertebrata</taxon>
        <taxon>Euteleostomi</taxon>
        <taxon>Amphibia</taxon>
        <taxon>Batrachia</taxon>
        <taxon>Anura</taxon>
        <taxon>Pipoidea</taxon>
        <taxon>Pipidae</taxon>
        <taxon>Pipinae</taxon>
        <taxon>Hymenochirus</taxon>
    </lineage>
</organism>
<dbReference type="Pfam" id="PF00069">
    <property type="entry name" value="Pkinase"/>
    <property type="match status" value="1"/>
</dbReference>
<sequence>MSSGSFEEEFLYKVPAQVMCSFYEIMDSLEETHWKKFASMIIQDMTELRLLMKQSIRSRTESVMWIWGSRNATVGDLLSILKQLKLWRALDVFECWRSKYMAEIQRKLYCVKPAFPPPPPYPTADPLPGPPVSSHLTEKHPQTNTSDLPQQLPFPGPPPKGLYDSSICPSRTSSTGGRSTEAGSLTHSSVQESIVSSNVTDLSRHFIWNFHELVQGTKDFSPSLLIGEGGFGSVYKATMRNTDYAVKRLKQDSELEWETMKKSFLTEIEKLTCLRHPNIIDLAGYCFEGEEYCLIYLYLPNGSLEDQLHPQGRLPKLTPEQRVSILQGAACGLQFLHNYQPSVIHGDVKSSNILLDRAFTPKLGDFGLARFSRYTSDAGKSRTLARTSTVKGTLAYLPEEYVKMGKLTFELDTYSFGVVLLENLTGRKAIESDPKSHTKYLKDLVKEEESKEEDESGTSTARGMEDKQSRVASRICQYHLDFLVWQHAKEVAYKLSLLACRCLGRQKKRPAMVEVFHTLKRLQEQLHRPHLGKGHGIPFTLPCDSIRQKFLPVHELKSSLQDIGLIPEENTDKFTACGMAGGISAKGTVRPYNTAIPQCVTKSDSLYSGILHPESQNTPVESDESLANYSISDHSVELRDQQILYPDSLKGSMSSRTFNHGQSNQFQEDMVEYSNQRNCSDLAAGGSSASSVCKAIFVPHHQIVMNPAKQRFVEQLALYDQGKINSLELLSSGISPGQHSGSRGPEESDDYTS</sequence>
<accession>A0A8T2JWA3</accession>
<dbReference type="InterPro" id="IPR011009">
    <property type="entry name" value="Kinase-like_dom_sf"/>
</dbReference>
<dbReference type="SUPFAM" id="SSF47986">
    <property type="entry name" value="DEATH domain"/>
    <property type="match status" value="1"/>
</dbReference>
<dbReference type="Gene3D" id="3.30.200.20">
    <property type="entry name" value="Phosphorylase Kinase, domain 1"/>
    <property type="match status" value="1"/>
</dbReference>
<dbReference type="Pfam" id="PF00531">
    <property type="entry name" value="Death"/>
    <property type="match status" value="1"/>
</dbReference>
<keyword evidence="7" id="KW-1185">Reference proteome</keyword>
<dbReference type="InterPro" id="IPR000719">
    <property type="entry name" value="Prot_kinase_dom"/>
</dbReference>